<dbReference type="PANTHER" id="PTHR10052">
    <property type="entry name" value="60S RIBOSOMAL PROTEIN L18A"/>
    <property type="match status" value="1"/>
</dbReference>
<evidence type="ECO:0000313" key="7">
    <source>
        <dbReference type="Proteomes" id="UP000014978"/>
    </source>
</evidence>
<dbReference type="AlphaFoldDB" id="S7WAG4"/>
<keyword evidence="8 9" id="KW-0002">3D-structure</keyword>
<dbReference type="GO" id="GO:0005840">
    <property type="term" value="C:ribosome"/>
    <property type="evidence" value="ECO:0007669"/>
    <property type="project" value="UniProtKB-KW"/>
</dbReference>
<dbReference type="InterPro" id="IPR023573">
    <property type="entry name" value="Ribosomal_eL20_dom"/>
</dbReference>
<evidence type="ECO:0000256" key="4">
    <source>
        <dbReference type="PIRNR" id="PIRNR002190"/>
    </source>
</evidence>
<dbReference type="EMBL" id="ATCN01000589">
    <property type="protein sequence ID" value="EPR78722.1"/>
    <property type="molecule type" value="Genomic_DNA"/>
</dbReference>
<evidence type="ECO:0000259" key="5">
    <source>
        <dbReference type="Pfam" id="PF01775"/>
    </source>
</evidence>
<dbReference type="STRING" id="1358809.S7WAG4"/>
<dbReference type="SUPFAM" id="SSF160374">
    <property type="entry name" value="RplX-like"/>
    <property type="match status" value="1"/>
</dbReference>
<dbReference type="Gene3D" id="3.10.20.10">
    <property type="match status" value="2"/>
</dbReference>
<comment type="similarity">
    <text evidence="1 4">Belongs to the eukaryotic ribosomal protein eL20 family.</text>
</comment>
<evidence type="ECO:0000256" key="2">
    <source>
        <dbReference type="ARBA" id="ARBA00022980"/>
    </source>
</evidence>
<dbReference type="PDB" id="8P5D">
    <property type="method" value="EM"/>
    <property type="resolution" value="10.80 A"/>
    <property type="chains" value="LS0=1-171"/>
</dbReference>
<reference evidence="7" key="1">
    <citation type="journal article" date="2013" name="PLoS Genet.">
        <title>The genome of Spraguea lophii and the basis of host-microsporidian interactions.</title>
        <authorList>
            <person name="Campbell S.E."/>
            <person name="Williams T.A."/>
            <person name="Yousuf A."/>
            <person name="Soanes D.M."/>
            <person name="Paszkiewicz K.H."/>
            <person name="Williams B.A.P."/>
        </authorList>
    </citation>
    <scope>NUCLEOTIDE SEQUENCE [LARGE SCALE GENOMIC DNA]</scope>
    <source>
        <strain evidence="7">42_110</strain>
    </source>
</reference>
<evidence type="ECO:0000256" key="1">
    <source>
        <dbReference type="ARBA" id="ARBA00009362"/>
    </source>
</evidence>
<dbReference type="Proteomes" id="UP000014978">
    <property type="component" value="Unassembled WGS sequence"/>
</dbReference>
<keyword evidence="2 4" id="KW-0689">Ribosomal protein</keyword>
<organism evidence="6 7">
    <name type="scientific">Spraguea lophii (strain 42_110)</name>
    <name type="common">Microsporidian parasite</name>
    <dbReference type="NCBI Taxonomy" id="1358809"/>
    <lineage>
        <taxon>Eukaryota</taxon>
        <taxon>Fungi</taxon>
        <taxon>Fungi incertae sedis</taxon>
        <taxon>Microsporidia</taxon>
        <taxon>Spragueidae</taxon>
        <taxon>Spraguea</taxon>
    </lineage>
</organism>
<dbReference type="GO" id="GO:0003735">
    <property type="term" value="F:structural constituent of ribosome"/>
    <property type="evidence" value="ECO:0007669"/>
    <property type="project" value="InterPro"/>
</dbReference>
<evidence type="ECO:0000313" key="6">
    <source>
        <dbReference type="EMBL" id="EPR78722.1"/>
    </source>
</evidence>
<dbReference type="EMDB" id="EMD-13892"/>
<name>S7WAG4_SPRLO</name>
<keyword evidence="7" id="KW-1185">Reference proteome</keyword>
<evidence type="ECO:0007829" key="8">
    <source>
        <dbReference type="PDB" id="7QCA"/>
    </source>
</evidence>
<dbReference type="PIRSF" id="PIRSF002190">
    <property type="entry name" value="Ribosomal_L18a"/>
    <property type="match status" value="1"/>
</dbReference>
<proteinExistence type="evidence at protein level"/>
<dbReference type="PDB" id="8P60">
    <property type="method" value="EM"/>
    <property type="resolution" value="14.30 A"/>
    <property type="chains" value="KS0/LS0=1-171"/>
</dbReference>
<feature type="domain" description="Large ribosomal subunit protein eL20" evidence="5">
    <location>
        <begin position="5"/>
        <end position="127"/>
    </location>
</feature>
<evidence type="ECO:0000256" key="3">
    <source>
        <dbReference type="ARBA" id="ARBA00023274"/>
    </source>
</evidence>
<dbReference type="FunCoup" id="S7WAG4">
    <property type="interactions" value="169"/>
</dbReference>
<dbReference type="InParanoid" id="S7WAG4"/>
<dbReference type="OMA" id="CIFAKND"/>
<dbReference type="InterPro" id="IPR028877">
    <property type="entry name" value="Ribosomal_eL20"/>
</dbReference>
<dbReference type="HOGENOM" id="CLU_080773_1_1_1"/>
<gene>
    <name evidence="6" type="ORF">SLOPH_61</name>
</gene>
<keyword evidence="3 4" id="KW-0687">Ribonucleoprotein</keyword>
<dbReference type="PDB" id="7QCA">
    <property type="method" value="EM"/>
    <property type="resolution" value="2.79 A"/>
    <property type="chains" value="LS0=1-171"/>
</dbReference>
<accession>S7WAG4</accession>
<sequence>MAINEYKVYGIKIDDNGVVGDEVYAHIVFATNELLAKSSFNKILKKQKKIKPKNTKVIKVEEIKEDNKDLDVKNYGIDYYYKSKRCDHKGYKEFRGVSRCHAVDKLLCDIGGRHSVKRNLIFIMKVKELTVDEIKKDKIKIFAMEDVEYPAYRNVLRSNKLFVSENEKLFN</sequence>
<dbReference type="GO" id="GO:1990904">
    <property type="term" value="C:ribonucleoprotein complex"/>
    <property type="evidence" value="ECO:0007669"/>
    <property type="project" value="UniProtKB-KW"/>
</dbReference>
<dbReference type="GO" id="GO:0006412">
    <property type="term" value="P:translation"/>
    <property type="evidence" value="ECO:0007669"/>
    <property type="project" value="InterPro"/>
</dbReference>
<dbReference type="HAMAP" id="MF_00273">
    <property type="entry name" value="Ribosomal_eL20"/>
    <property type="match status" value="1"/>
</dbReference>
<dbReference type="VEuPathDB" id="MicrosporidiaDB:SLOPH_61"/>
<protein>
    <recommendedName>
        <fullName evidence="4">60S ribosomal protein L20</fullName>
    </recommendedName>
</protein>
<comment type="caution">
    <text evidence="6">The sequence shown here is derived from an EMBL/GenBank/DDBJ whole genome shotgun (WGS) entry which is preliminary data.</text>
</comment>
<dbReference type="EMDB" id="EMD-17448"/>
<dbReference type="OrthoDB" id="1294322at2759"/>
<dbReference type="InterPro" id="IPR021138">
    <property type="entry name" value="Ribosomal_eL20_eukaryotes"/>
</dbReference>
<dbReference type="Pfam" id="PF01775">
    <property type="entry name" value="Ribosomal_L18A"/>
    <property type="match status" value="1"/>
</dbReference>
<reference evidence="8 9" key="2">
    <citation type="journal article" date="2023" name="Nat. Microbiol.">
        <title>CryoEM reveals that ribosomes in microsporidian spores are locked in a dimeric hibernating state.</title>
        <authorList>
            <person name="McLaren M."/>
            <person name="Conners R."/>
            <person name="Isupov M.N."/>
            <person name="Gil-Diez P."/>
            <person name="Gambelli L."/>
            <person name="Gold V.A.M."/>
            <person name="Walter A."/>
            <person name="Connell S.R."/>
            <person name="Williams B."/>
            <person name="Daum B."/>
        </authorList>
    </citation>
    <scope>STRUCTURE BY ELECTRON MICROSCOPY (2.79 ANGSTROMS)</scope>
</reference>
<evidence type="ECO:0007829" key="9">
    <source>
        <dbReference type="PDB" id="8P5D"/>
    </source>
</evidence>
<dbReference type="EMDB" id="EMD-17457"/>